<evidence type="ECO:0000256" key="1">
    <source>
        <dbReference type="SAM" id="Phobius"/>
    </source>
</evidence>
<keyword evidence="3" id="KW-1185">Reference proteome</keyword>
<evidence type="ECO:0000313" key="3">
    <source>
        <dbReference type="Proteomes" id="UP000198577"/>
    </source>
</evidence>
<keyword evidence="1" id="KW-0812">Transmembrane</keyword>
<dbReference type="AlphaFoldDB" id="A0A1I5RXA0"/>
<organism evidence="2 3">
    <name type="scientific">Caldicoprobacter faecalis</name>
    <dbReference type="NCBI Taxonomy" id="937334"/>
    <lineage>
        <taxon>Bacteria</taxon>
        <taxon>Bacillati</taxon>
        <taxon>Bacillota</taxon>
        <taxon>Clostridia</taxon>
        <taxon>Caldicoprobacterales</taxon>
        <taxon>Caldicoprobacteraceae</taxon>
        <taxon>Caldicoprobacter</taxon>
    </lineage>
</organism>
<keyword evidence="1" id="KW-1133">Transmembrane helix</keyword>
<dbReference type="EMBL" id="FOXR01000001">
    <property type="protein sequence ID" value="SFP63148.1"/>
    <property type="molecule type" value="Genomic_DNA"/>
</dbReference>
<keyword evidence="1" id="KW-0472">Membrane</keyword>
<reference evidence="2 3" key="1">
    <citation type="submission" date="2016-10" db="EMBL/GenBank/DDBJ databases">
        <authorList>
            <person name="de Groot N.N."/>
        </authorList>
    </citation>
    <scope>NUCLEOTIDE SEQUENCE [LARGE SCALE GENOMIC DNA]</scope>
    <source>
        <strain evidence="2 3">DSM 20678</strain>
    </source>
</reference>
<dbReference type="OrthoDB" id="9956256at2"/>
<protein>
    <submittedName>
        <fullName evidence="2">Uncharacterized protein</fullName>
    </submittedName>
</protein>
<name>A0A1I5RXA0_9FIRM</name>
<gene>
    <name evidence="2" type="ORF">SAMN05444406_101158</name>
</gene>
<accession>A0A1I5RXA0</accession>
<dbReference type="STRING" id="937334.SAMN05444406_101158"/>
<feature type="transmembrane region" description="Helical" evidence="1">
    <location>
        <begin position="12"/>
        <end position="31"/>
    </location>
</feature>
<sequence length="179" mass="20103">MGPIKQGLKLLGTHAVMSLVQFIFMPALFGILEKNQVYQWLIGLVYIAIFWLIIYADMSSKGLDDAKKEAFAPYKGFIAGLIASIPGVILYLLAISMKSSADSINWFNTVLRIWLVPYTKIFVTFEKMMPDIAIIPIVLLPLLSGISYIDGLRKRKKILEAIEKAEAMRAEKSKVNISF</sequence>
<dbReference type="Proteomes" id="UP000198577">
    <property type="component" value="Unassembled WGS sequence"/>
</dbReference>
<feature type="transmembrane region" description="Helical" evidence="1">
    <location>
        <begin position="37"/>
        <end position="56"/>
    </location>
</feature>
<dbReference type="RefSeq" id="WP_025746707.1">
    <property type="nucleotide sequence ID" value="NZ_FOXR01000001.1"/>
</dbReference>
<evidence type="ECO:0000313" key="2">
    <source>
        <dbReference type="EMBL" id="SFP63148.1"/>
    </source>
</evidence>
<proteinExistence type="predicted"/>
<feature type="transmembrane region" description="Helical" evidence="1">
    <location>
        <begin position="132"/>
        <end position="149"/>
    </location>
</feature>
<feature type="transmembrane region" description="Helical" evidence="1">
    <location>
        <begin position="77"/>
        <end position="97"/>
    </location>
</feature>